<organism evidence="2 3">
    <name type="scientific">Scophthalmus maximus</name>
    <name type="common">Turbot</name>
    <name type="synonym">Psetta maxima</name>
    <dbReference type="NCBI Taxonomy" id="52904"/>
    <lineage>
        <taxon>Eukaryota</taxon>
        <taxon>Metazoa</taxon>
        <taxon>Chordata</taxon>
        <taxon>Craniata</taxon>
        <taxon>Vertebrata</taxon>
        <taxon>Euteleostomi</taxon>
        <taxon>Actinopterygii</taxon>
        <taxon>Neopterygii</taxon>
        <taxon>Teleostei</taxon>
        <taxon>Neoteleostei</taxon>
        <taxon>Acanthomorphata</taxon>
        <taxon>Carangaria</taxon>
        <taxon>Pleuronectiformes</taxon>
        <taxon>Pleuronectoidei</taxon>
        <taxon>Scophthalmidae</taxon>
        <taxon>Scophthalmus</taxon>
    </lineage>
</organism>
<keyword evidence="3" id="KW-1185">Reference proteome</keyword>
<evidence type="ECO:0000256" key="1">
    <source>
        <dbReference type="SAM" id="SignalP"/>
    </source>
</evidence>
<evidence type="ECO:0000313" key="3">
    <source>
        <dbReference type="Proteomes" id="UP000246464"/>
    </source>
</evidence>
<feature type="chain" id="PRO_5015858150" description="Secreted protein" evidence="1">
    <location>
        <begin position="26"/>
        <end position="89"/>
    </location>
</feature>
<gene>
    <name evidence="2" type="ORF">SMAX5B_002438</name>
</gene>
<accession>A0A2U9AVW5</accession>
<reference evidence="2 3" key="1">
    <citation type="submission" date="2017-12" db="EMBL/GenBank/DDBJ databases">
        <title>Integrating genomic resources of turbot (Scophthalmus maximus) in depth evaluation of genetic and physical mapping variation across individuals.</title>
        <authorList>
            <person name="Martinez P."/>
        </authorList>
    </citation>
    <scope>NUCLEOTIDE SEQUENCE [LARGE SCALE GENOMIC DNA]</scope>
</reference>
<feature type="signal peptide" evidence="1">
    <location>
        <begin position="1"/>
        <end position="25"/>
    </location>
</feature>
<name>A0A2U9AVW5_SCOMX</name>
<protein>
    <recommendedName>
        <fullName evidence="4">Secreted protein</fullName>
    </recommendedName>
</protein>
<proteinExistence type="predicted"/>
<dbReference type="AlphaFoldDB" id="A0A2U9AVW5"/>
<keyword evidence="1" id="KW-0732">Signal</keyword>
<sequence>MCNRQRNACMAPALVLLEALFQVECDEGKPRGHYSAGGKFTLAARKIEMGVVRWLFLTLLGWWPSGATRSTYPCDGEWPCGARACARTF</sequence>
<evidence type="ECO:0000313" key="2">
    <source>
        <dbReference type="EMBL" id="AWO95768.1"/>
    </source>
</evidence>
<evidence type="ECO:0008006" key="4">
    <source>
        <dbReference type="Google" id="ProtNLM"/>
    </source>
</evidence>
<dbReference type="Proteomes" id="UP000246464">
    <property type="component" value="Chromosome 1"/>
</dbReference>
<dbReference type="EMBL" id="CP026243">
    <property type="protein sequence ID" value="AWO95768.1"/>
    <property type="molecule type" value="Genomic_DNA"/>
</dbReference>